<evidence type="ECO:0000256" key="6">
    <source>
        <dbReference type="ARBA" id="ARBA00047942"/>
    </source>
</evidence>
<comment type="catalytic activity">
    <reaction evidence="6">
        <text>a 2'-deoxyadenosine in DNA + S-adenosyl-L-methionine = an N(6)-methyl-2'-deoxyadenosine in DNA + S-adenosyl-L-homocysteine + H(+)</text>
        <dbReference type="Rhea" id="RHEA:15197"/>
        <dbReference type="Rhea" id="RHEA-COMP:12418"/>
        <dbReference type="Rhea" id="RHEA-COMP:12419"/>
        <dbReference type="ChEBI" id="CHEBI:15378"/>
        <dbReference type="ChEBI" id="CHEBI:57856"/>
        <dbReference type="ChEBI" id="CHEBI:59789"/>
        <dbReference type="ChEBI" id="CHEBI:90615"/>
        <dbReference type="ChEBI" id="CHEBI:90616"/>
        <dbReference type="EC" id="2.1.1.72"/>
    </reaction>
</comment>
<feature type="domain" description="Type II methyltransferase M.TaqI-like" evidence="7">
    <location>
        <begin position="171"/>
        <end position="264"/>
    </location>
</feature>
<dbReference type="AlphaFoldDB" id="A0A3B0YG83"/>
<dbReference type="GO" id="GO:0003676">
    <property type="term" value="F:nucleic acid binding"/>
    <property type="evidence" value="ECO:0007669"/>
    <property type="project" value="InterPro"/>
</dbReference>
<dbReference type="PANTHER" id="PTHR33841">
    <property type="entry name" value="DNA METHYLTRANSFERASE YEEA-RELATED"/>
    <property type="match status" value="1"/>
</dbReference>
<dbReference type="SUPFAM" id="SSF53335">
    <property type="entry name" value="S-adenosyl-L-methionine-dependent methyltransferases"/>
    <property type="match status" value="1"/>
</dbReference>
<dbReference type="Gene3D" id="3.40.50.150">
    <property type="entry name" value="Vaccinia Virus protein VP39"/>
    <property type="match status" value="1"/>
</dbReference>
<dbReference type="InterPro" id="IPR029063">
    <property type="entry name" value="SAM-dependent_MTases_sf"/>
</dbReference>
<evidence type="ECO:0000256" key="1">
    <source>
        <dbReference type="ARBA" id="ARBA00006594"/>
    </source>
</evidence>
<dbReference type="GO" id="GO:0006304">
    <property type="term" value="P:DNA modification"/>
    <property type="evidence" value="ECO:0007669"/>
    <property type="project" value="InterPro"/>
</dbReference>
<dbReference type="PROSITE" id="PS00092">
    <property type="entry name" value="N6_MTASE"/>
    <property type="match status" value="1"/>
</dbReference>
<dbReference type="PRINTS" id="PR00507">
    <property type="entry name" value="N12N6MTFRASE"/>
</dbReference>
<evidence type="ECO:0000256" key="2">
    <source>
        <dbReference type="ARBA" id="ARBA00011900"/>
    </source>
</evidence>
<keyword evidence="4 8" id="KW-0808">Transferase</keyword>
<organism evidence="8">
    <name type="scientific">hydrothermal vent metagenome</name>
    <dbReference type="NCBI Taxonomy" id="652676"/>
    <lineage>
        <taxon>unclassified sequences</taxon>
        <taxon>metagenomes</taxon>
        <taxon>ecological metagenomes</taxon>
    </lineage>
</organism>
<evidence type="ECO:0000256" key="3">
    <source>
        <dbReference type="ARBA" id="ARBA00022603"/>
    </source>
</evidence>
<evidence type="ECO:0000256" key="4">
    <source>
        <dbReference type="ARBA" id="ARBA00022679"/>
    </source>
</evidence>
<proteinExistence type="inferred from homology"/>
<keyword evidence="3 8" id="KW-0489">Methyltransferase</keyword>
<dbReference type="GO" id="GO:0009007">
    <property type="term" value="F:site-specific DNA-methyltransferase (adenine-specific) activity"/>
    <property type="evidence" value="ECO:0007669"/>
    <property type="project" value="UniProtKB-EC"/>
</dbReference>
<sequence length="533" mass="59507">MSTHILELEPSSVMGKTLNTNTVIAPQVEKTEALINQVEAIRLTANAGLDENRRGQLGQFMTPPPVAQLMAAMFDDFGGDIHLLDAGAGVGSLTAAFVEEARTRKTPPGSITANAYELEPLMLPHLQEAKTLCKNACTQTGIPFSSKVFHGDFIEEATTMLRGDLFSKRIQPRFNRAILNPPYHKINSNSKTRKLLRSVDIETSNLYAAFVALAIKLLEANGELVAITPRSFCNGPYFKPFRELMLKEMTLKHIHIFHARNKAFKGDNVLQENIIFHAIKAKTDNRVLISSSSCANDPNIERRWAELCEVIHPDDPDLFIHIATEAVEDNAALRVRSLPCSLEDLAIQASTGRVVDFRAKGSLQMKPGKSTAPLIYPAHFKDGFVAWPKLEGRKHNAITDNAATANLLVKRGVYVLVKRFSSKEERRRVVAAIYDPQRIDAEHVGFENHLNYFHINGSGLTKNVAKGLALFLNSTVVDQYFRQFSGHTQVNATDLRSLRYPSVEQLKRLGNRVRSKMPEQERIDAIIEETLFD</sequence>
<evidence type="ECO:0000259" key="7">
    <source>
        <dbReference type="Pfam" id="PF07669"/>
    </source>
</evidence>
<reference evidence="8" key="1">
    <citation type="submission" date="2018-06" db="EMBL/GenBank/DDBJ databases">
        <authorList>
            <person name="Zhirakovskaya E."/>
        </authorList>
    </citation>
    <scope>NUCLEOTIDE SEQUENCE</scope>
</reference>
<accession>A0A3B0YG83</accession>
<evidence type="ECO:0000313" key="8">
    <source>
        <dbReference type="EMBL" id="VAW74342.1"/>
    </source>
</evidence>
<comment type="similarity">
    <text evidence="1">Belongs to the N(4)/N(6)-methyltransferase family.</text>
</comment>
<name>A0A3B0YG83_9ZZZZ</name>
<dbReference type="InterPro" id="IPR011639">
    <property type="entry name" value="MethylTrfase_TaqI-like_dom"/>
</dbReference>
<keyword evidence="5" id="KW-0949">S-adenosyl-L-methionine</keyword>
<dbReference type="InterPro" id="IPR050953">
    <property type="entry name" value="N4_N6_ade-DNA_methylase"/>
</dbReference>
<dbReference type="GO" id="GO:0032259">
    <property type="term" value="P:methylation"/>
    <property type="evidence" value="ECO:0007669"/>
    <property type="project" value="UniProtKB-KW"/>
</dbReference>
<dbReference type="PANTHER" id="PTHR33841:SF5">
    <property type="entry name" value="DNA METHYLASE (MODIFICATION METHYLASE) (METHYLTRANSFERASE)-RELATED"/>
    <property type="match status" value="1"/>
</dbReference>
<dbReference type="EC" id="2.1.1.72" evidence="2"/>
<dbReference type="EMBL" id="UOFN01000034">
    <property type="protein sequence ID" value="VAW74342.1"/>
    <property type="molecule type" value="Genomic_DNA"/>
</dbReference>
<dbReference type="Pfam" id="PF07669">
    <property type="entry name" value="Eco57I"/>
    <property type="match status" value="1"/>
</dbReference>
<evidence type="ECO:0000256" key="5">
    <source>
        <dbReference type="ARBA" id="ARBA00022691"/>
    </source>
</evidence>
<dbReference type="InterPro" id="IPR002052">
    <property type="entry name" value="DNA_methylase_N6_adenine_CS"/>
</dbReference>
<gene>
    <name evidence="8" type="ORF">MNBD_GAMMA15-1340</name>
</gene>
<protein>
    <recommendedName>
        <fullName evidence="2">site-specific DNA-methyltransferase (adenine-specific)</fullName>
        <ecNumber evidence="2">2.1.1.72</ecNumber>
    </recommendedName>
</protein>